<dbReference type="RefSeq" id="WP_354641906.1">
    <property type="nucleotide sequence ID" value="NZ_CP159872.1"/>
</dbReference>
<dbReference type="InterPro" id="IPR026334">
    <property type="entry name" value="FxSxx-COOH"/>
</dbReference>
<reference evidence="1" key="1">
    <citation type="submission" date="2024-06" db="EMBL/GenBank/DDBJ databases">
        <title>The genome sequences of Kitasatospora sp. strain HUAS MG31.</title>
        <authorList>
            <person name="Mo P."/>
        </authorList>
    </citation>
    <scope>NUCLEOTIDE SEQUENCE</scope>
    <source>
        <strain evidence="1">HUAS MG31</strain>
    </source>
</reference>
<dbReference type="AlphaFoldDB" id="A0AAU8JX64"/>
<organism evidence="1">
    <name type="scientific">Kitasatospora camelliae</name>
    <dbReference type="NCBI Taxonomy" id="3156397"/>
    <lineage>
        <taxon>Bacteria</taxon>
        <taxon>Bacillati</taxon>
        <taxon>Actinomycetota</taxon>
        <taxon>Actinomycetes</taxon>
        <taxon>Kitasatosporales</taxon>
        <taxon>Streptomycetaceae</taxon>
        <taxon>Kitasatospora</taxon>
    </lineage>
</organism>
<dbReference type="KEGG" id="kcm:ABWK59_19660"/>
<accession>A0AAU8JX64</accession>
<proteinExistence type="predicted"/>
<name>A0AAU8JX64_9ACTN</name>
<gene>
    <name evidence="1" type="primary">fxsA</name>
    <name evidence="1" type="ORF">ABWK59_19660</name>
</gene>
<sequence length="60" mass="6175">MTTALAAAPVEDLTEGQTVADRVSLADLAALDAEDLAAELHRVLPSAARQVPVAAFQSCI</sequence>
<protein>
    <submittedName>
        <fullName evidence="1">FxSxx-COOH cyclophane-containing RiPP peptide</fullName>
    </submittedName>
</protein>
<dbReference type="NCBIfam" id="TIGR04268">
    <property type="entry name" value="FxSxx-COOH"/>
    <property type="match status" value="1"/>
</dbReference>
<evidence type="ECO:0000313" key="1">
    <source>
        <dbReference type="EMBL" id="XCM80970.1"/>
    </source>
</evidence>
<dbReference type="EMBL" id="CP159872">
    <property type="protein sequence ID" value="XCM80970.1"/>
    <property type="molecule type" value="Genomic_DNA"/>
</dbReference>